<feature type="signal peptide" evidence="1">
    <location>
        <begin position="1"/>
        <end position="25"/>
    </location>
</feature>
<evidence type="ECO:0000256" key="1">
    <source>
        <dbReference type="SAM" id="SignalP"/>
    </source>
</evidence>
<evidence type="ECO:0000259" key="2">
    <source>
        <dbReference type="Pfam" id="PF12883"/>
    </source>
</evidence>
<dbReference type="Gene3D" id="3.10.450.50">
    <property type="match status" value="1"/>
</dbReference>
<gene>
    <name evidence="3" type="ORF">BJG93_21570</name>
</gene>
<evidence type="ECO:0000313" key="3">
    <source>
        <dbReference type="EMBL" id="APA89220.1"/>
    </source>
</evidence>
<sequence>MNKFLLRVFASLALALALGPGVTTAATPETPEAAVKAFYTWYLQQEGSVYQLTDRHIYDYVAKPTVDNLRDDYRHKRLPGGADYFTRVQDLDPQTWLRTMTLHPAIALGGTAVIPVTFGSTEKQNLVVFVAMENGHWRITKVEDTTGYQGFHRYDPMD</sequence>
<dbReference type="AlphaFoldDB" id="A0A1I9YSP3"/>
<evidence type="ECO:0000313" key="4">
    <source>
        <dbReference type="Proteomes" id="UP000179860"/>
    </source>
</evidence>
<reference evidence="3" key="2">
    <citation type="submission" date="2021-06" db="EMBL/GenBank/DDBJ databases">
        <authorList>
            <person name="Rogers T.H."/>
            <person name="Ramsay J.P."/>
            <person name="Wang P."/>
            <person name="Terpolilli J."/>
        </authorList>
    </citation>
    <scope>NUCLEOTIDE SEQUENCE</scope>
    <source>
        <strain evidence="3">WSM5005</strain>
    </source>
</reference>
<organism evidence="3 4">
    <name type="scientific">Paraburkholderia sprentiae WSM5005</name>
    <dbReference type="NCBI Taxonomy" id="754502"/>
    <lineage>
        <taxon>Bacteria</taxon>
        <taxon>Pseudomonadati</taxon>
        <taxon>Pseudomonadota</taxon>
        <taxon>Betaproteobacteria</taxon>
        <taxon>Burkholderiales</taxon>
        <taxon>Burkholderiaceae</taxon>
        <taxon>Paraburkholderia</taxon>
    </lineage>
</organism>
<name>A0A1I9YSP3_9BURK</name>
<keyword evidence="1" id="KW-0732">Signal</keyword>
<protein>
    <submittedName>
        <fullName evidence="3">YbjP/YqhG family protein</fullName>
    </submittedName>
</protein>
<reference evidence="3" key="1">
    <citation type="submission" date="2016-09" db="EMBL/GenBank/DDBJ databases">
        <title>The Complete Genome of Burkholderia sprentiae wsm5005.</title>
        <authorList>
            <person name="De Meyer S."/>
            <person name="Wang P."/>
            <person name="Terpolilli J."/>
        </authorList>
    </citation>
    <scope>NUCLEOTIDE SEQUENCE [LARGE SCALE GENOMIC DNA]</scope>
    <source>
        <strain evidence="3">WSM5005</strain>
    </source>
</reference>
<dbReference type="InterPro" id="IPR024289">
    <property type="entry name" value="DUF3828"/>
</dbReference>
<dbReference type="OrthoDB" id="8929115at2"/>
<dbReference type="EMBL" id="CP017562">
    <property type="protein sequence ID" value="APA89220.1"/>
    <property type="molecule type" value="Genomic_DNA"/>
</dbReference>
<feature type="domain" description="DUF3828" evidence="2">
    <location>
        <begin position="31"/>
        <end position="146"/>
    </location>
</feature>
<proteinExistence type="predicted"/>
<keyword evidence="4" id="KW-1185">Reference proteome</keyword>
<dbReference type="KEGG" id="pspw:BJG93_21570"/>
<dbReference type="Proteomes" id="UP000179860">
    <property type="component" value="Chromosome 2"/>
</dbReference>
<accession>A0A1I9YSP3</accession>
<dbReference type="Pfam" id="PF12883">
    <property type="entry name" value="DUF3828"/>
    <property type="match status" value="1"/>
</dbReference>
<feature type="chain" id="PRO_5009607652" evidence="1">
    <location>
        <begin position="26"/>
        <end position="158"/>
    </location>
</feature>